<dbReference type="EMBL" id="JBBPBK010000016">
    <property type="protein sequence ID" value="KAK9268085.1"/>
    <property type="molecule type" value="Genomic_DNA"/>
</dbReference>
<evidence type="ECO:0000313" key="2">
    <source>
        <dbReference type="EMBL" id="KAK9268085.1"/>
    </source>
</evidence>
<comment type="caution">
    <text evidence="2">The sequence shown here is derived from an EMBL/GenBank/DDBJ whole genome shotgun (WGS) entry which is preliminary data.</text>
</comment>
<evidence type="ECO:0000313" key="3">
    <source>
        <dbReference type="Proteomes" id="UP001415857"/>
    </source>
</evidence>
<reference evidence="2 3" key="1">
    <citation type="journal article" date="2024" name="Plant J.">
        <title>Genome sequences and population genomics reveal climatic adaptation and genomic divergence between two closely related sweetgum species.</title>
        <authorList>
            <person name="Xu W.Q."/>
            <person name="Ren C.Q."/>
            <person name="Zhang X.Y."/>
            <person name="Comes H.P."/>
            <person name="Liu X.H."/>
            <person name="Li Y.G."/>
            <person name="Kettle C.J."/>
            <person name="Jalonen R."/>
            <person name="Gaisberger H."/>
            <person name="Ma Y.Z."/>
            <person name="Qiu Y.X."/>
        </authorList>
    </citation>
    <scope>NUCLEOTIDE SEQUENCE [LARGE SCALE GENOMIC DNA]</scope>
    <source>
        <strain evidence="2">Hangzhou</strain>
    </source>
</reference>
<organism evidence="2 3">
    <name type="scientific">Liquidambar formosana</name>
    <name type="common">Formosan gum</name>
    <dbReference type="NCBI Taxonomy" id="63359"/>
    <lineage>
        <taxon>Eukaryota</taxon>
        <taxon>Viridiplantae</taxon>
        <taxon>Streptophyta</taxon>
        <taxon>Embryophyta</taxon>
        <taxon>Tracheophyta</taxon>
        <taxon>Spermatophyta</taxon>
        <taxon>Magnoliopsida</taxon>
        <taxon>eudicotyledons</taxon>
        <taxon>Gunneridae</taxon>
        <taxon>Pentapetalae</taxon>
        <taxon>Saxifragales</taxon>
        <taxon>Altingiaceae</taxon>
        <taxon>Liquidambar</taxon>
    </lineage>
</organism>
<dbReference type="InterPro" id="IPR043502">
    <property type="entry name" value="DNA/RNA_pol_sf"/>
</dbReference>
<dbReference type="SUPFAM" id="SSF56672">
    <property type="entry name" value="DNA/RNA polymerases"/>
    <property type="match status" value="1"/>
</dbReference>
<feature type="domain" description="Reverse transcriptase" evidence="1">
    <location>
        <begin position="387"/>
        <end position="519"/>
    </location>
</feature>
<gene>
    <name evidence="2" type="ORF">L1049_010524</name>
</gene>
<dbReference type="AlphaFoldDB" id="A0AAP0NAE7"/>
<name>A0AAP0NAE7_LIQFO</name>
<evidence type="ECO:0000259" key="1">
    <source>
        <dbReference type="Pfam" id="PF00078"/>
    </source>
</evidence>
<dbReference type="Gene3D" id="3.60.10.10">
    <property type="entry name" value="Endonuclease/exonuclease/phosphatase"/>
    <property type="match status" value="1"/>
</dbReference>
<dbReference type="Proteomes" id="UP001415857">
    <property type="component" value="Unassembled WGS sequence"/>
</dbReference>
<dbReference type="Pfam" id="PF00078">
    <property type="entry name" value="RVT_1"/>
    <property type="match status" value="1"/>
</dbReference>
<keyword evidence="3" id="KW-1185">Reference proteome</keyword>
<dbReference type="PANTHER" id="PTHR33710">
    <property type="entry name" value="BNAC02G09200D PROTEIN"/>
    <property type="match status" value="1"/>
</dbReference>
<proteinExistence type="predicted"/>
<dbReference type="SUPFAM" id="SSF56219">
    <property type="entry name" value="DNase I-like"/>
    <property type="match status" value="1"/>
</dbReference>
<dbReference type="InterPro" id="IPR036691">
    <property type="entry name" value="Endo/exonu/phosph_ase_sf"/>
</dbReference>
<sequence>MGVSCDEFEGQATKLFTAIEHRWLSSRSVSPSSLSGLIWALSGVYGPVGATERRVLWAKLEAVKDVWRAPWCITDDFNIVRFPSERWPESGLTNAMMEFSDFINRNALVDPPLVSGRFTWSNNQDHPSLSRLDRFLEIRGFDNLFLRMVQSVLPKPCSDHVPLLVDSEGLQYQKGPFRFENMWLMADGFVVKNWSKVKKAALLNNILLYDSKEDYGELAEKDRALREDLKKGFARLAEMEETYWRQKSKELWLKKCDRNTRYFHQMANAHYRRNFIGKLKVDGVVVDREEDIFTAIVEFYSGLLKEQEDWRPLMDGMLFYVISEEDVTALERGWGELKFWRLSRVAMVTKPQIYWEVVKGDVLGALNQFFHDCRWERSINATFLVLIPKKGDAVELKDFRPISLVEAIYKILAKLLAIRLSRVVNKVVGLFQNTFVGGRQILDGALVANECVDSRLRSEVPSLICKLDIEKAHDHVNWCFLLYLLKRMGFKEKWGNWMGWCIKTASFSVMVNGNPQGFFPSSRAKWLWRYAVEDGPLWKNVIEWKFGNSESGWWSKAPRGPYGYGVWQAIRGSVEEFMKQVHFKLSDGQRVRFWLDCWCTNSLLALQFPQIFLIARNKEVWVANYMAWDMRDRLVWNVDLVRDFHDSKLDEIF</sequence>
<dbReference type="InterPro" id="IPR000477">
    <property type="entry name" value="RT_dom"/>
</dbReference>
<protein>
    <recommendedName>
        <fullName evidence="1">Reverse transcriptase domain-containing protein</fullName>
    </recommendedName>
</protein>
<dbReference type="PANTHER" id="PTHR33710:SF64">
    <property type="entry name" value="ENDONUCLEASE_EXONUCLEASE_PHOSPHATASE DOMAIN-CONTAINING PROTEIN"/>
    <property type="match status" value="1"/>
</dbReference>
<accession>A0AAP0NAE7</accession>